<keyword evidence="1" id="KW-1133">Transmembrane helix</keyword>
<dbReference type="GeneID" id="82881335"/>
<organism evidence="2 4">
    <name type="scientific">Corynebacterium flavescens</name>
    <dbReference type="NCBI Taxonomy" id="28028"/>
    <lineage>
        <taxon>Bacteria</taxon>
        <taxon>Bacillati</taxon>
        <taxon>Actinomycetota</taxon>
        <taxon>Actinomycetes</taxon>
        <taxon>Mycobacteriales</taxon>
        <taxon>Corynebacteriaceae</taxon>
        <taxon>Corynebacterium</taxon>
    </lineage>
</organism>
<feature type="transmembrane region" description="Helical" evidence="1">
    <location>
        <begin position="12"/>
        <end position="33"/>
    </location>
</feature>
<dbReference type="EMBL" id="BJNB01000034">
    <property type="protein sequence ID" value="GEB98429.1"/>
    <property type="molecule type" value="Genomic_DNA"/>
</dbReference>
<sequence>MKRLPSSRSPLTWVVVAAILSLLLGSIVPPLYINHSRPLPVDQDFSVESAPATGPVLDVDAYSQRAVPETNRAEEGCGADSSKLHCYITESDITVTRQMRSQSTDFPGAEKKSVAATSSDVSFQVSGRTLLETSEEAFLNRESAYPMPGENNSQHVDGALFASGFEQDAFERDGLNYFFPSATEQRSYAYFDSLTQRADPIDYRTKETLESIPTYVYHQDIAPTSLPEALNGAGPATLRGPARDFYSPDSLARYSLGAADSVVLEPYYTVSREVWVEPTTGTVLNADEKLSIFYATDAKQAKDMAAAQDTAQRSLLSVDMTFSDDSRAQRHSTVAPLITTIKVLSLLGWAGKALGMVLLGVAAFIFVRRHRARG</sequence>
<dbReference type="Proteomes" id="UP000185479">
    <property type="component" value="Chromosome"/>
</dbReference>
<reference evidence="2 4" key="1">
    <citation type="submission" date="2014-08" db="EMBL/GenBank/DDBJ databases">
        <title>Complete genome sequence of Corynebacterium flavescens OJ8(T)(=DSM 20296(T)), isolated from cheese.</title>
        <authorList>
            <person name="Ruckert C."/>
            <person name="Albersmeier A."/>
            <person name="Winkler A."/>
            <person name="Kalinowski J."/>
        </authorList>
    </citation>
    <scope>NUCLEOTIDE SEQUENCE [LARGE SCALE GENOMIC DNA]</scope>
    <source>
        <strain evidence="2 4">OJ8</strain>
    </source>
</reference>
<dbReference type="RefSeq" id="WP_075730668.1">
    <property type="nucleotide sequence ID" value="NZ_BJNB01000034.1"/>
</dbReference>
<reference evidence="3 5" key="2">
    <citation type="submission" date="2019-06" db="EMBL/GenBank/DDBJ databases">
        <title>Whole genome shotgun sequence of Corynebacterium flavescens NBRC 14136.</title>
        <authorList>
            <person name="Hosoyama A."/>
            <person name="Uohara A."/>
            <person name="Ohji S."/>
            <person name="Ichikawa N."/>
        </authorList>
    </citation>
    <scope>NUCLEOTIDE SEQUENCE [LARGE SCALE GENOMIC DNA]</scope>
    <source>
        <strain evidence="3 5">NBRC 14136</strain>
    </source>
</reference>
<evidence type="ECO:0000313" key="3">
    <source>
        <dbReference type="EMBL" id="GEB98429.1"/>
    </source>
</evidence>
<dbReference type="Proteomes" id="UP000315353">
    <property type="component" value="Unassembled WGS sequence"/>
</dbReference>
<dbReference type="STRING" id="28028.CFLV_11685"/>
<protein>
    <submittedName>
        <fullName evidence="2">Uncharacterized protein</fullName>
    </submittedName>
</protein>
<dbReference type="Pfam" id="PF11271">
    <property type="entry name" value="PorA"/>
    <property type="match status" value="1"/>
</dbReference>
<dbReference type="OrthoDB" id="153031at2"/>
<evidence type="ECO:0000313" key="5">
    <source>
        <dbReference type="Proteomes" id="UP000315353"/>
    </source>
</evidence>
<keyword evidence="1" id="KW-0472">Membrane</keyword>
<keyword evidence="1" id="KW-0812">Transmembrane</keyword>
<feature type="transmembrane region" description="Helical" evidence="1">
    <location>
        <begin position="346"/>
        <end position="367"/>
    </location>
</feature>
<name>A0A1L7CPJ6_CORFL</name>
<dbReference type="EMBL" id="CP009246">
    <property type="protein sequence ID" value="APT87745.1"/>
    <property type="molecule type" value="Genomic_DNA"/>
</dbReference>
<proteinExistence type="predicted"/>
<evidence type="ECO:0000256" key="1">
    <source>
        <dbReference type="SAM" id="Phobius"/>
    </source>
</evidence>
<dbReference type="InterPro" id="IPR021424">
    <property type="entry name" value="PorA"/>
</dbReference>
<dbReference type="KEGG" id="cfc:CFLV_11685"/>
<accession>A0A1L7CPJ6</accession>
<keyword evidence="4" id="KW-1185">Reference proteome</keyword>
<dbReference type="AlphaFoldDB" id="A0A1L7CPJ6"/>
<evidence type="ECO:0000313" key="2">
    <source>
        <dbReference type="EMBL" id="APT87745.1"/>
    </source>
</evidence>
<evidence type="ECO:0000313" key="4">
    <source>
        <dbReference type="Proteomes" id="UP000185479"/>
    </source>
</evidence>
<gene>
    <name evidence="3" type="ORF">CFL01nite_19240</name>
    <name evidence="2" type="ORF">CFLV_11685</name>
</gene>